<keyword evidence="4 10" id="KW-1003">Cell membrane</keyword>
<evidence type="ECO:0000256" key="2">
    <source>
        <dbReference type="ARBA" id="ARBA00004162"/>
    </source>
</evidence>
<evidence type="ECO:0000256" key="6">
    <source>
        <dbReference type="ARBA" id="ARBA00022692"/>
    </source>
</evidence>
<gene>
    <name evidence="11" type="ORF">TCEL_01924</name>
</gene>
<dbReference type="Proteomes" id="UP000014923">
    <property type="component" value="Unassembled WGS sequence"/>
</dbReference>
<keyword evidence="11" id="KW-0969">Cilium</keyword>
<dbReference type="RefSeq" id="WP_018661697.1">
    <property type="nucleotide sequence ID" value="NZ_HF952018.1"/>
</dbReference>
<dbReference type="GO" id="GO:0005886">
    <property type="term" value="C:plasma membrane"/>
    <property type="evidence" value="ECO:0007669"/>
    <property type="project" value="UniProtKB-SubCell"/>
</dbReference>
<dbReference type="OrthoDB" id="166089at2"/>
<proteinExistence type="inferred from homology"/>
<name>R7RS10_9CLOT</name>
<evidence type="ECO:0000313" key="12">
    <source>
        <dbReference type="Proteomes" id="UP000014923"/>
    </source>
</evidence>
<evidence type="ECO:0000313" key="11">
    <source>
        <dbReference type="EMBL" id="CDF58010.1"/>
    </source>
</evidence>
<comment type="subcellular location">
    <subcellularLocation>
        <location evidence="2">Cell membrane</location>
        <topology evidence="2">Single-pass membrane protein</topology>
    </subcellularLocation>
</comment>
<dbReference type="AlphaFoldDB" id="R7RS10"/>
<keyword evidence="12" id="KW-1185">Reference proteome</keyword>
<dbReference type="PANTHER" id="PTHR35091">
    <property type="entry name" value="FLAGELLAR PROTEIN FLIL"/>
    <property type="match status" value="1"/>
</dbReference>
<keyword evidence="9 10" id="KW-0472">Membrane</keyword>
<dbReference type="Pfam" id="PF03748">
    <property type="entry name" value="FliL"/>
    <property type="match status" value="1"/>
</dbReference>
<accession>R7RS10</accession>
<evidence type="ECO:0000256" key="8">
    <source>
        <dbReference type="ARBA" id="ARBA00022989"/>
    </source>
</evidence>
<dbReference type="GO" id="GO:0071978">
    <property type="term" value="P:bacterial-type flagellum-dependent swarming motility"/>
    <property type="evidence" value="ECO:0007669"/>
    <property type="project" value="TreeGrafter"/>
</dbReference>
<evidence type="ECO:0000256" key="10">
    <source>
        <dbReference type="RuleBase" id="RU364125"/>
    </source>
</evidence>
<dbReference type="HOGENOM" id="CLU_099018_6_2_9"/>
<organism evidence="11 12">
    <name type="scientific">Thermobrachium celere DSM 8682</name>
    <dbReference type="NCBI Taxonomy" id="941824"/>
    <lineage>
        <taxon>Bacteria</taxon>
        <taxon>Bacillati</taxon>
        <taxon>Bacillota</taxon>
        <taxon>Clostridia</taxon>
        <taxon>Eubacteriales</taxon>
        <taxon>Clostridiaceae</taxon>
        <taxon>Thermobrachium</taxon>
    </lineage>
</organism>
<dbReference type="InterPro" id="IPR005503">
    <property type="entry name" value="FliL"/>
</dbReference>
<dbReference type="eggNOG" id="COG1580">
    <property type="taxonomic scope" value="Bacteria"/>
</dbReference>
<evidence type="ECO:0000256" key="1">
    <source>
        <dbReference type="ARBA" id="ARBA00002254"/>
    </source>
</evidence>
<evidence type="ECO:0000256" key="9">
    <source>
        <dbReference type="ARBA" id="ARBA00023136"/>
    </source>
</evidence>
<dbReference type="PANTHER" id="PTHR35091:SF2">
    <property type="entry name" value="FLAGELLAR PROTEIN FLIL"/>
    <property type="match status" value="1"/>
</dbReference>
<feature type="transmembrane region" description="Helical" evidence="10">
    <location>
        <begin position="9"/>
        <end position="33"/>
    </location>
</feature>
<protein>
    <recommendedName>
        <fullName evidence="10">Flagellar protein FliL</fullName>
    </recommendedName>
</protein>
<keyword evidence="6 10" id="KW-0812">Transmembrane</keyword>
<keyword evidence="11" id="KW-0966">Cell projection</keyword>
<comment type="caution">
    <text evidence="11">The sequence shown here is derived from an EMBL/GenBank/DDBJ whole genome shotgun (WGS) entry which is preliminary data.</text>
</comment>
<evidence type="ECO:0000256" key="4">
    <source>
        <dbReference type="ARBA" id="ARBA00022475"/>
    </source>
</evidence>
<dbReference type="GO" id="GO:0009425">
    <property type="term" value="C:bacterial-type flagellum basal body"/>
    <property type="evidence" value="ECO:0007669"/>
    <property type="project" value="InterPro"/>
</dbReference>
<keyword evidence="7 10" id="KW-0283">Flagellar rotation</keyword>
<dbReference type="EMBL" id="CAVN010000093">
    <property type="protein sequence ID" value="CDF58010.1"/>
    <property type="molecule type" value="Genomic_DNA"/>
</dbReference>
<dbReference type="GO" id="GO:0006935">
    <property type="term" value="P:chemotaxis"/>
    <property type="evidence" value="ECO:0007669"/>
    <property type="project" value="UniProtKB-KW"/>
</dbReference>
<reference evidence="11" key="1">
    <citation type="submission" date="2013-03" db="EMBL/GenBank/DDBJ databases">
        <title>Draft genome sequence of the hydrogen-ethanol-producing anaerobic alkalithermophilic Caloramator celere.</title>
        <authorList>
            <person name="Ciranna A."/>
            <person name="Larjo A."/>
            <person name="Kivisto A."/>
            <person name="Santala V."/>
            <person name="Roos C."/>
            <person name="Karp M."/>
        </authorList>
    </citation>
    <scope>NUCLEOTIDE SEQUENCE [LARGE SCALE GENOMIC DNA]</scope>
    <source>
        <strain evidence="11">DSM 8682</strain>
    </source>
</reference>
<evidence type="ECO:0000256" key="7">
    <source>
        <dbReference type="ARBA" id="ARBA00022779"/>
    </source>
</evidence>
<evidence type="ECO:0000256" key="5">
    <source>
        <dbReference type="ARBA" id="ARBA00022500"/>
    </source>
</evidence>
<keyword evidence="5 10" id="KW-0145">Chemotaxis</keyword>
<keyword evidence="8 10" id="KW-1133">Transmembrane helix</keyword>
<keyword evidence="11" id="KW-0282">Flagellum</keyword>
<comment type="function">
    <text evidence="1 10">Controls the rotational direction of flagella during chemotaxis.</text>
</comment>
<sequence length="152" mass="17504">MSENKNNKLLITLVIFTLILVIVLGLALGYFIFFKDKTKNSTTQNVKIEEKIFDLNEFVVNLSDENKTYIRLKISIAYDKKNKKLDKEIPEKVPAIRDAVINILRSKSSKDFETTSNQNNLNNIKTELINSINNNLQNGKIINIYVQDIIIQ</sequence>
<evidence type="ECO:0000256" key="3">
    <source>
        <dbReference type="ARBA" id="ARBA00008281"/>
    </source>
</evidence>
<comment type="similarity">
    <text evidence="3 10">Belongs to the FliL family.</text>
</comment>